<dbReference type="PANTHER" id="PTHR30337:SF0">
    <property type="entry name" value="NUCLEASE SBCCD SUBUNIT D"/>
    <property type="match status" value="1"/>
</dbReference>
<dbReference type="GO" id="GO:0006260">
    <property type="term" value="P:DNA replication"/>
    <property type="evidence" value="ECO:0007669"/>
    <property type="project" value="UniProtKB-KW"/>
</dbReference>
<evidence type="ECO:0000313" key="12">
    <source>
        <dbReference type="Proteomes" id="UP000184240"/>
    </source>
</evidence>
<gene>
    <name evidence="7" type="primary">sbcD</name>
    <name evidence="10" type="ORF">DSM01_2045</name>
    <name evidence="11" type="ORF">SAMN04487999_0430</name>
</gene>
<feature type="domain" description="Calcineurin-like phosphoesterase" evidence="8">
    <location>
        <begin position="1"/>
        <end position="229"/>
    </location>
</feature>
<dbReference type="SUPFAM" id="SSF56300">
    <property type="entry name" value="Metallo-dependent phosphatases"/>
    <property type="match status" value="1"/>
</dbReference>
<dbReference type="Gene3D" id="3.60.21.10">
    <property type="match status" value="1"/>
</dbReference>
<dbReference type="GO" id="GO:0006310">
    <property type="term" value="P:DNA recombination"/>
    <property type="evidence" value="ECO:0007669"/>
    <property type="project" value="UniProtKB-KW"/>
</dbReference>
<feature type="domain" description="Nuclease SbcCD subunit D C-terminal" evidence="9">
    <location>
        <begin position="277"/>
        <end position="378"/>
    </location>
</feature>
<dbReference type="InterPro" id="IPR050535">
    <property type="entry name" value="DNA_Repair-Maintenance_Comp"/>
</dbReference>
<keyword evidence="6 7" id="KW-0269">Exonuclease</keyword>
<evidence type="ECO:0000259" key="9">
    <source>
        <dbReference type="Pfam" id="PF12320"/>
    </source>
</evidence>
<sequence length="405" mass="45260">MKILHTADWHIGKKLHKHYLYTDFERFISWLIAIIQEEKIELVLVSGDVFDLANPSAEARKQYYKALKQLSNLNCKLIITGGNHDSPSMLDAPREILEALNVHILGGMPENPEDCLIPVQGKQDNDQLVVAAIPFLRDGDIRAAESGVTYENRIEAIRKGIEAVFTQAAELCKKKFSGLPVIAMGHLYAAGIESSESERDIQIGNQAAFQASQFGEYFSYVALGHIHKPQRVSAAIPAFYSGSPLPLSFSERTDEKRVLILDTSTGFEPKSIAIPTFRKLNKVSGDLERIQSKLEALTSEGELTNLIEVELIEENFDANRIAQLDTLVTEFNTPGLEIVKHRATFKNRLKATGKLFDAQQHLEDLKPLEVFTKMLEQNSYDAETKAKVTLAFQELVEHLNTADPA</sequence>
<accession>A0A1M5TR28</accession>
<keyword evidence="7" id="KW-0255">Endonuclease</keyword>
<dbReference type="NCBIfam" id="TIGR00619">
    <property type="entry name" value="sbcd"/>
    <property type="match status" value="1"/>
</dbReference>
<comment type="subunit">
    <text evidence="2 7">Heterodimer of SbcC and SbcD.</text>
</comment>
<evidence type="ECO:0000256" key="7">
    <source>
        <dbReference type="RuleBase" id="RU363069"/>
    </source>
</evidence>
<evidence type="ECO:0000256" key="2">
    <source>
        <dbReference type="ARBA" id="ARBA00011322"/>
    </source>
</evidence>
<organism evidence="11 12">
    <name type="scientific">Leeuwenhoekiella palythoae</name>
    <dbReference type="NCBI Taxonomy" id="573501"/>
    <lineage>
        <taxon>Bacteria</taxon>
        <taxon>Pseudomonadati</taxon>
        <taxon>Bacteroidota</taxon>
        <taxon>Flavobacteriia</taxon>
        <taxon>Flavobacteriales</taxon>
        <taxon>Flavobacteriaceae</taxon>
        <taxon>Leeuwenhoekiella</taxon>
    </lineage>
</organism>
<keyword evidence="7" id="KW-0235">DNA replication</keyword>
<dbReference type="RefSeq" id="WP_072979863.1">
    <property type="nucleotide sequence ID" value="NZ_FQXT01000001.1"/>
</dbReference>
<evidence type="ECO:0000256" key="6">
    <source>
        <dbReference type="ARBA" id="ARBA00022839"/>
    </source>
</evidence>
<evidence type="ECO:0000313" key="10">
    <source>
        <dbReference type="EMBL" id="RXG28584.1"/>
    </source>
</evidence>
<evidence type="ECO:0000256" key="5">
    <source>
        <dbReference type="ARBA" id="ARBA00022801"/>
    </source>
</evidence>
<evidence type="ECO:0000313" key="13">
    <source>
        <dbReference type="Proteomes" id="UP000290037"/>
    </source>
</evidence>
<protein>
    <recommendedName>
        <fullName evidence="3 7">Nuclease SbcCD subunit D</fullName>
    </recommendedName>
</protein>
<dbReference type="GO" id="GO:0008408">
    <property type="term" value="F:3'-5' exonuclease activity"/>
    <property type="evidence" value="ECO:0007669"/>
    <property type="project" value="InterPro"/>
</dbReference>
<dbReference type="EMBL" id="QOVN01000004">
    <property type="protein sequence ID" value="RXG28584.1"/>
    <property type="molecule type" value="Genomic_DNA"/>
</dbReference>
<evidence type="ECO:0000259" key="8">
    <source>
        <dbReference type="Pfam" id="PF00149"/>
    </source>
</evidence>
<evidence type="ECO:0000256" key="3">
    <source>
        <dbReference type="ARBA" id="ARBA00013365"/>
    </source>
</evidence>
<comment type="similarity">
    <text evidence="1 7">Belongs to the SbcD family.</text>
</comment>
<keyword evidence="4 7" id="KW-0540">Nuclease</keyword>
<dbReference type="Pfam" id="PF12320">
    <property type="entry name" value="SbcD_C"/>
    <property type="match status" value="1"/>
</dbReference>
<reference evidence="11" key="2">
    <citation type="submission" date="2016-11" db="EMBL/GenBank/DDBJ databases">
        <authorList>
            <person name="Jaros S."/>
            <person name="Januszkiewicz K."/>
            <person name="Wedrychowicz H."/>
        </authorList>
    </citation>
    <scope>NUCLEOTIDE SEQUENCE [LARGE SCALE GENOMIC DNA]</scope>
    <source>
        <strain evidence="11">DSM 19859</strain>
    </source>
</reference>
<dbReference type="Proteomes" id="UP000290037">
    <property type="component" value="Unassembled WGS sequence"/>
</dbReference>
<evidence type="ECO:0000313" key="11">
    <source>
        <dbReference type="EMBL" id="SHH53159.1"/>
    </source>
</evidence>
<comment type="function">
    <text evidence="7">SbcCD cleaves DNA hairpin structures. These structures can inhibit DNA replication and are intermediates in certain DNA recombination reactions. The complex acts as a 3'-&gt;5' double strand exonuclease that can open hairpins. It also has a 5' single-strand endonuclease activity.</text>
</comment>
<dbReference type="InterPro" id="IPR029052">
    <property type="entry name" value="Metallo-depent_PP-like"/>
</dbReference>
<dbReference type="Proteomes" id="UP000184240">
    <property type="component" value="Unassembled WGS sequence"/>
</dbReference>
<dbReference type="Pfam" id="PF00149">
    <property type="entry name" value="Metallophos"/>
    <property type="match status" value="1"/>
</dbReference>
<keyword evidence="5 7" id="KW-0378">Hydrolase</keyword>
<evidence type="ECO:0000256" key="1">
    <source>
        <dbReference type="ARBA" id="ARBA00010555"/>
    </source>
</evidence>
<dbReference type="InterPro" id="IPR004843">
    <property type="entry name" value="Calcineurin-like_PHP"/>
</dbReference>
<dbReference type="OrthoDB" id="9773856at2"/>
<dbReference type="InterPro" id="IPR004593">
    <property type="entry name" value="SbcD"/>
</dbReference>
<keyword evidence="13" id="KW-1185">Reference proteome</keyword>
<keyword evidence="7" id="KW-0233">DNA recombination</keyword>
<dbReference type="CDD" id="cd00840">
    <property type="entry name" value="MPP_Mre11_N"/>
    <property type="match status" value="1"/>
</dbReference>
<dbReference type="InterPro" id="IPR026843">
    <property type="entry name" value="SbcD_C"/>
</dbReference>
<evidence type="ECO:0000256" key="4">
    <source>
        <dbReference type="ARBA" id="ARBA00022722"/>
    </source>
</evidence>
<dbReference type="AlphaFoldDB" id="A0A1M5TR28"/>
<dbReference type="InterPro" id="IPR041796">
    <property type="entry name" value="Mre11_N"/>
</dbReference>
<name>A0A1M5TR28_9FLAO</name>
<reference evidence="10 13" key="3">
    <citation type="submission" date="2018-07" db="EMBL/GenBank/DDBJ databases">
        <title>Leeuwenhoekiella genomics.</title>
        <authorList>
            <person name="Tahon G."/>
            <person name="Willems A."/>
        </authorList>
    </citation>
    <scope>NUCLEOTIDE SEQUENCE [LARGE SCALE GENOMIC DNA]</scope>
    <source>
        <strain evidence="10 13">LMG 24856</strain>
    </source>
</reference>
<proteinExistence type="inferred from homology"/>
<reference evidence="12" key="1">
    <citation type="submission" date="2016-11" db="EMBL/GenBank/DDBJ databases">
        <authorList>
            <person name="Varghese N."/>
            <person name="Submissions S."/>
        </authorList>
    </citation>
    <scope>NUCLEOTIDE SEQUENCE [LARGE SCALE GENOMIC DNA]</scope>
    <source>
        <strain evidence="12">DSM 19859</strain>
    </source>
</reference>
<dbReference type="PANTHER" id="PTHR30337">
    <property type="entry name" value="COMPONENT OF ATP-DEPENDENT DSDNA EXONUCLEASE"/>
    <property type="match status" value="1"/>
</dbReference>
<dbReference type="STRING" id="573501.SAMN04487999_0430"/>
<dbReference type="EMBL" id="FQXT01000001">
    <property type="protein sequence ID" value="SHH53159.1"/>
    <property type="molecule type" value="Genomic_DNA"/>
</dbReference>
<dbReference type="GO" id="GO:0004519">
    <property type="term" value="F:endonuclease activity"/>
    <property type="evidence" value="ECO:0007669"/>
    <property type="project" value="UniProtKB-KW"/>
</dbReference>